<evidence type="ECO:0000256" key="8">
    <source>
        <dbReference type="ARBA" id="ARBA00034557"/>
    </source>
</evidence>
<dbReference type="KEGG" id="pmrn:116939660"/>
<evidence type="ECO:0000256" key="9">
    <source>
        <dbReference type="SAM" id="Phobius"/>
    </source>
</evidence>
<evidence type="ECO:0000256" key="4">
    <source>
        <dbReference type="ARBA" id="ARBA00023034"/>
    </source>
</evidence>
<evidence type="ECO:0000313" key="16">
    <source>
        <dbReference type="RefSeq" id="XP_032804249.1"/>
    </source>
</evidence>
<evidence type="ECO:0000313" key="10">
    <source>
        <dbReference type="Proteomes" id="UP001318040"/>
    </source>
</evidence>
<dbReference type="GO" id="GO:0000139">
    <property type="term" value="C:Golgi membrane"/>
    <property type="evidence" value="ECO:0007669"/>
    <property type="project" value="UniProtKB-SubCell"/>
</dbReference>
<dbReference type="PANTHER" id="PTHR31925">
    <property type="entry name" value="TRANSMEMBRANE PROTEIN 251"/>
    <property type="match status" value="1"/>
</dbReference>
<keyword evidence="4" id="KW-0333">Golgi apparatus</keyword>
<dbReference type="Pfam" id="PF15190">
    <property type="entry name" value="TMEM251"/>
    <property type="match status" value="1"/>
</dbReference>
<feature type="transmembrane region" description="Helical" evidence="9">
    <location>
        <begin position="70"/>
        <end position="89"/>
    </location>
</feature>
<dbReference type="Proteomes" id="UP001318040">
    <property type="component" value="Chromosome 6"/>
</dbReference>
<keyword evidence="10" id="KW-1185">Reference proteome</keyword>
<keyword evidence="2 9" id="KW-0812">Transmembrane</keyword>
<evidence type="ECO:0000313" key="14">
    <source>
        <dbReference type="RefSeq" id="XP_032804247.1"/>
    </source>
</evidence>
<dbReference type="PANTHER" id="PTHR31925:SF1">
    <property type="entry name" value="LYSOSOMAL ENZYME TRAFFICKING FACTOR"/>
    <property type="match status" value="1"/>
</dbReference>
<keyword evidence="3 9" id="KW-1133">Transmembrane helix</keyword>
<sequence>MAWSNMNFRQRMGWVCLGLYMLASLALAHYMFDVSDSYGALALDRVASESGARARGRLTWLRDALLSAPLALWVALLLFVYLQVFCFLVSCTRTEPKKVGYCLFPLCLLVLLRPRQPRLKTYAHADNGVQVINM</sequence>
<dbReference type="RefSeq" id="XP_032804249.1">
    <property type="nucleotide sequence ID" value="XM_032948358.1"/>
</dbReference>
<evidence type="ECO:0000313" key="15">
    <source>
        <dbReference type="RefSeq" id="XP_032804248.1"/>
    </source>
</evidence>
<evidence type="ECO:0000313" key="11">
    <source>
        <dbReference type="RefSeq" id="XP_032804244.1"/>
    </source>
</evidence>
<comment type="subcellular location">
    <subcellularLocation>
        <location evidence="1">Golgi apparatus membrane</location>
        <topology evidence="1">Multi-pass membrane protein</topology>
    </subcellularLocation>
</comment>
<gene>
    <name evidence="11 12 13 14 15 16" type="primary">TMEM251</name>
</gene>
<accession>A0AAJ7WNH1</accession>
<organism evidence="10 13">
    <name type="scientific">Petromyzon marinus</name>
    <name type="common">Sea lamprey</name>
    <dbReference type="NCBI Taxonomy" id="7757"/>
    <lineage>
        <taxon>Eukaryota</taxon>
        <taxon>Metazoa</taxon>
        <taxon>Chordata</taxon>
        <taxon>Craniata</taxon>
        <taxon>Vertebrata</taxon>
        <taxon>Cyclostomata</taxon>
        <taxon>Hyperoartia</taxon>
        <taxon>Petromyzontiformes</taxon>
        <taxon>Petromyzontidae</taxon>
        <taxon>Petromyzon</taxon>
    </lineage>
</organism>
<evidence type="ECO:0000256" key="5">
    <source>
        <dbReference type="ARBA" id="ARBA00023136"/>
    </source>
</evidence>
<name>A0AAJ7WNH1_PETMA</name>
<dbReference type="AlphaFoldDB" id="A0AAJ7WNH1"/>
<evidence type="ECO:0000256" key="6">
    <source>
        <dbReference type="ARBA" id="ARBA00034485"/>
    </source>
</evidence>
<evidence type="ECO:0000256" key="3">
    <source>
        <dbReference type="ARBA" id="ARBA00022989"/>
    </source>
</evidence>
<keyword evidence="5 9" id="KW-0472">Membrane</keyword>
<comment type="similarity">
    <text evidence="6">Belongs to the LYSET family.</text>
</comment>
<proteinExistence type="inferred from homology"/>
<evidence type="ECO:0000256" key="2">
    <source>
        <dbReference type="ARBA" id="ARBA00022692"/>
    </source>
</evidence>
<dbReference type="RefSeq" id="XP_032804244.1">
    <property type="nucleotide sequence ID" value="XM_032948353.1"/>
</dbReference>
<evidence type="ECO:0000313" key="12">
    <source>
        <dbReference type="RefSeq" id="XP_032804245.1"/>
    </source>
</evidence>
<dbReference type="RefSeq" id="XP_032804246.1">
    <property type="nucleotide sequence ID" value="XM_032948355.1"/>
</dbReference>
<dbReference type="RefSeq" id="XP_032804245.1">
    <property type="nucleotide sequence ID" value="XM_032948354.1"/>
</dbReference>
<protein>
    <recommendedName>
        <fullName evidence="7">Lysosomal enzyme trafficking factor</fullName>
    </recommendedName>
    <alternativeName>
        <fullName evidence="8">Transmembrane protein 251</fullName>
    </alternativeName>
</protein>
<dbReference type="InterPro" id="IPR028024">
    <property type="entry name" value="LYSET"/>
</dbReference>
<evidence type="ECO:0000256" key="1">
    <source>
        <dbReference type="ARBA" id="ARBA00004653"/>
    </source>
</evidence>
<reference evidence="11 12" key="1">
    <citation type="submission" date="2025-04" db="UniProtKB">
        <authorList>
            <consortium name="RefSeq"/>
        </authorList>
    </citation>
    <scope>IDENTIFICATION</scope>
    <source>
        <tissue evidence="11 12">Sperm</tissue>
    </source>
</reference>
<evidence type="ECO:0000313" key="13">
    <source>
        <dbReference type="RefSeq" id="XP_032804246.1"/>
    </source>
</evidence>
<dbReference type="RefSeq" id="XP_032804248.1">
    <property type="nucleotide sequence ID" value="XM_032948357.1"/>
</dbReference>
<feature type="transmembrane region" description="Helical" evidence="9">
    <location>
        <begin position="12"/>
        <end position="32"/>
    </location>
</feature>
<dbReference type="CTD" id="26175"/>
<evidence type="ECO:0000256" key="7">
    <source>
        <dbReference type="ARBA" id="ARBA00034539"/>
    </source>
</evidence>
<dbReference type="RefSeq" id="XP_032804247.1">
    <property type="nucleotide sequence ID" value="XM_032948356.1"/>
</dbReference>